<protein>
    <submittedName>
        <fullName evidence="1">Uncharacterized protein</fullName>
    </submittedName>
</protein>
<dbReference type="EMBL" id="BMAW01004455">
    <property type="protein sequence ID" value="GFS89073.1"/>
    <property type="molecule type" value="Genomic_DNA"/>
</dbReference>
<gene>
    <name evidence="1" type="ORF">NPIL_473681</name>
</gene>
<name>A0A8X6N1Q5_NEPPI</name>
<evidence type="ECO:0000313" key="1">
    <source>
        <dbReference type="EMBL" id="GFS89073.1"/>
    </source>
</evidence>
<accession>A0A8X6N1Q5</accession>
<dbReference type="Proteomes" id="UP000887013">
    <property type="component" value="Unassembled WGS sequence"/>
</dbReference>
<organism evidence="1 2">
    <name type="scientific">Nephila pilipes</name>
    <name type="common">Giant wood spider</name>
    <name type="synonym">Nephila maculata</name>
    <dbReference type="NCBI Taxonomy" id="299642"/>
    <lineage>
        <taxon>Eukaryota</taxon>
        <taxon>Metazoa</taxon>
        <taxon>Ecdysozoa</taxon>
        <taxon>Arthropoda</taxon>
        <taxon>Chelicerata</taxon>
        <taxon>Arachnida</taxon>
        <taxon>Araneae</taxon>
        <taxon>Araneomorphae</taxon>
        <taxon>Entelegynae</taxon>
        <taxon>Araneoidea</taxon>
        <taxon>Nephilidae</taxon>
        <taxon>Nephila</taxon>
    </lineage>
</organism>
<proteinExistence type="predicted"/>
<keyword evidence="2" id="KW-1185">Reference proteome</keyword>
<comment type="caution">
    <text evidence="1">The sequence shown here is derived from an EMBL/GenBank/DDBJ whole genome shotgun (WGS) entry which is preliminary data.</text>
</comment>
<evidence type="ECO:0000313" key="2">
    <source>
        <dbReference type="Proteomes" id="UP000887013"/>
    </source>
</evidence>
<sequence length="80" mass="9509">MDEKKEEPSNSNKTFLNLTTIRPKWNVFYYDRGEDPENLSTWDVLPNLATTVSHPIMSSLSKRQRIYLFNSDWEEDYGFT</sequence>
<reference evidence="1" key="1">
    <citation type="submission" date="2020-08" db="EMBL/GenBank/DDBJ databases">
        <title>Multicomponent nature underlies the extraordinary mechanical properties of spider dragline silk.</title>
        <authorList>
            <person name="Kono N."/>
            <person name="Nakamura H."/>
            <person name="Mori M."/>
            <person name="Yoshida Y."/>
            <person name="Ohtoshi R."/>
            <person name="Malay A.D."/>
            <person name="Moran D.A.P."/>
            <person name="Tomita M."/>
            <person name="Numata K."/>
            <person name="Arakawa K."/>
        </authorList>
    </citation>
    <scope>NUCLEOTIDE SEQUENCE</scope>
</reference>
<dbReference type="AlphaFoldDB" id="A0A8X6N1Q5"/>